<organism evidence="1 2">
    <name type="scientific">Racocetra persica</name>
    <dbReference type="NCBI Taxonomy" id="160502"/>
    <lineage>
        <taxon>Eukaryota</taxon>
        <taxon>Fungi</taxon>
        <taxon>Fungi incertae sedis</taxon>
        <taxon>Mucoromycota</taxon>
        <taxon>Glomeromycotina</taxon>
        <taxon>Glomeromycetes</taxon>
        <taxon>Diversisporales</taxon>
        <taxon>Gigasporaceae</taxon>
        <taxon>Racocetra</taxon>
    </lineage>
</organism>
<evidence type="ECO:0000313" key="2">
    <source>
        <dbReference type="Proteomes" id="UP000789920"/>
    </source>
</evidence>
<feature type="non-terminal residue" evidence="1">
    <location>
        <position position="275"/>
    </location>
</feature>
<accession>A0ACA9R021</accession>
<protein>
    <submittedName>
        <fullName evidence="1">18874_t:CDS:1</fullName>
    </submittedName>
</protein>
<dbReference type="Proteomes" id="UP000789920">
    <property type="component" value="Unassembled WGS sequence"/>
</dbReference>
<keyword evidence="2" id="KW-1185">Reference proteome</keyword>
<name>A0ACA9R021_9GLOM</name>
<feature type="non-terminal residue" evidence="1">
    <location>
        <position position="1"/>
    </location>
</feature>
<evidence type="ECO:0000313" key="1">
    <source>
        <dbReference type="EMBL" id="CAG8771361.1"/>
    </source>
</evidence>
<proteinExistence type="predicted"/>
<dbReference type="EMBL" id="CAJVQC010040686">
    <property type="protein sequence ID" value="CAG8771361.1"/>
    <property type="molecule type" value="Genomic_DNA"/>
</dbReference>
<comment type="caution">
    <text evidence="1">The sequence shown here is derived from an EMBL/GenBank/DDBJ whole genome shotgun (WGS) entry which is preliminary data.</text>
</comment>
<sequence length="275" mass="31582">LTSKSNLQAKPTDKQSEHERVLKSDNLCIRCHSKKTQCIGCNRKRKLKYENNKLCAGCYSTQFQNVSSGNQDIDNLIKATYKNQLKFRLEWIPFNDFTDITRIGTGGFSEIYTATWTKGRITGWNNTTKEYNRDKNQTIVLKVLKESQNINSAFLKELQNIVTSQPNTYGRNLIQCYGVSQNPKTKDYIFVMSYMSNGSLNNYLSNNFENVTWEMKLDFLRNIVTGIKWIHENKIIHRDIHDGNILIGKLTITGSDSTPLIADLGFSRPAKDDLE</sequence>
<reference evidence="1" key="1">
    <citation type="submission" date="2021-06" db="EMBL/GenBank/DDBJ databases">
        <authorList>
            <person name="Kallberg Y."/>
            <person name="Tangrot J."/>
            <person name="Rosling A."/>
        </authorList>
    </citation>
    <scope>NUCLEOTIDE SEQUENCE</scope>
    <source>
        <strain evidence="1">MA461A</strain>
    </source>
</reference>
<gene>
    <name evidence="1" type="ORF">RPERSI_LOCUS16445</name>
</gene>